<proteinExistence type="predicted"/>
<accession>A0AAU7UYF7</accession>
<dbReference type="EMBL" id="CP132970">
    <property type="protein sequence ID" value="XBW04783.1"/>
    <property type="molecule type" value="Genomic_DNA"/>
</dbReference>
<gene>
    <name evidence="1" type="ORF">RBB84_02035</name>
</gene>
<organism evidence="1">
    <name type="scientific">Rhodococcus sp. D-6</name>
    <dbReference type="NCBI Taxonomy" id="1387842"/>
    <lineage>
        <taxon>Bacteria</taxon>
        <taxon>Bacillati</taxon>
        <taxon>Actinomycetota</taxon>
        <taxon>Actinomycetes</taxon>
        <taxon>Mycobacteriales</taxon>
        <taxon>Nocardiaceae</taxon>
        <taxon>Rhodococcus</taxon>
    </lineage>
</organism>
<name>A0AAU7UYF7_9NOCA</name>
<dbReference type="AlphaFoldDB" id="A0AAU7UYF7"/>
<dbReference type="GeneID" id="43508258"/>
<reference evidence="1" key="1">
    <citation type="submission" date="2023-08" db="EMBL/GenBank/DDBJ databases">
        <title>The novel hydrolase IpcH responsible for the initial isoprocarb degradation step in Rhodococcus sp. D-6.</title>
        <authorList>
            <person name="Zhu Q."/>
        </authorList>
    </citation>
    <scope>NUCLEOTIDE SEQUENCE</scope>
    <source>
        <strain evidence="1">D-6</strain>
    </source>
</reference>
<evidence type="ECO:0000313" key="1">
    <source>
        <dbReference type="EMBL" id="XBW04783.1"/>
    </source>
</evidence>
<dbReference type="KEGG" id="rhox:RBB84_02035"/>
<protein>
    <submittedName>
        <fullName evidence="1">Uncharacterized protein</fullName>
    </submittedName>
</protein>
<dbReference type="RefSeq" id="WP_024103333.1">
    <property type="nucleotide sequence ID" value="NZ_CP132970.1"/>
</dbReference>
<sequence length="54" mass="6191">MFWAAVRDDVCTNLDSGALSLSRRRLAQSETERFRRIAILTDVRLLDLLTRVVA</sequence>